<evidence type="ECO:0000256" key="5">
    <source>
        <dbReference type="ARBA" id="ARBA00022777"/>
    </source>
</evidence>
<dbReference type="RefSeq" id="WP_184208430.1">
    <property type="nucleotide sequence ID" value="NZ_JACHIF010000004.1"/>
</dbReference>
<evidence type="ECO:0000256" key="2">
    <source>
        <dbReference type="ARBA" id="ARBA00012438"/>
    </source>
</evidence>
<dbReference type="Proteomes" id="UP000534294">
    <property type="component" value="Unassembled WGS sequence"/>
</dbReference>
<evidence type="ECO:0000259" key="9">
    <source>
        <dbReference type="PROSITE" id="PS50112"/>
    </source>
</evidence>
<protein>
    <recommendedName>
        <fullName evidence="2">histidine kinase</fullName>
        <ecNumber evidence="2">2.7.13.3</ecNumber>
    </recommendedName>
</protein>
<evidence type="ECO:0000256" key="6">
    <source>
        <dbReference type="SAM" id="MobiDB-lite"/>
    </source>
</evidence>
<evidence type="ECO:0000313" key="11">
    <source>
        <dbReference type="Proteomes" id="UP000534294"/>
    </source>
</evidence>
<dbReference type="NCBIfam" id="TIGR00229">
    <property type="entry name" value="sensory_box"/>
    <property type="match status" value="1"/>
</dbReference>
<evidence type="ECO:0000256" key="1">
    <source>
        <dbReference type="ARBA" id="ARBA00000085"/>
    </source>
</evidence>
<evidence type="ECO:0000256" key="7">
    <source>
        <dbReference type="SAM" id="Phobius"/>
    </source>
</evidence>
<dbReference type="InterPro" id="IPR005467">
    <property type="entry name" value="His_kinase_dom"/>
</dbReference>
<dbReference type="AlphaFoldDB" id="A0A7W7YKZ9"/>
<feature type="region of interest" description="Disordered" evidence="6">
    <location>
        <begin position="653"/>
        <end position="684"/>
    </location>
</feature>
<keyword evidence="4" id="KW-0808">Transferase</keyword>
<dbReference type="PRINTS" id="PR00344">
    <property type="entry name" value="BCTRLSENSOR"/>
</dbReference>
<dbReference type="InterPro" id="IPR052162">
    <property type="entry name" value="Sensor_kinase/Photoreceptor"/>
</dbReference>
<dbReference type="EMBL" id="JACHIF010000004">
    <property type="protein sequence ID" value="MBB5038009.1"/>
    <property type="molecule type" value="Genomic_DNA"/>
</dbReference>
<dbReference type="InterPro" id="IPR004358">
    <property type="entry name" value="Sig_transdc_His_kin-like_C"/>
</dbReference>
<feature type="transmembrane region" description="Helical" evidence="7">
    <location>
        <begin position="37"/>
        <end position="54"/>
    </location>
</feature>
<reference evidence="10 11" key="1">
    <citation type="submission" date="2020-08" db="EMBL/GenBank/DDBJ databases">
        <title>Genomic Encyclopedia of Type Strains, Phase IV (KMG-IV): sequencing the most valuable type-strain genomes for metagenomic binning, comparative biology and taxonomic classification.</title>
        <authorList>
            <person name="Goeker M."/>
        </authorList>
    </citation>
    <scope>NUCLEOTIDE SEQUENCE [LARGE SCALE GENOMIC DNA]</scope>
    <source>
        <strain evidence="10 11">DSM 12251</strain>
    </source>
</reference>
<feature type="domain" description="Histidine kinase" evidence="8">
    <location>
        <begin position="462"/>
        <end position="656"/>
    </location>
</feature>
<dbReference type="CDD" id="cd00130">
    <property type="entry name" value="PAS"/>
    <property type="match status" value="1"/>
</dbReference>
<evidence type="ECO:0000256" key="4">
    <source>
        <dbReference type="ARBA" id="ARBA00022679"/>
    </source>
</evidence>
<sequence>MEFGTPALVFLATTLAVGGACLGFLKRRYHTTHHHWLVLALLGAIAYLAPLHITRSADAVAERLMLTWMGLARVHAHALERAIPAMGALTLEALKPVVERMQLRLGHESSVLRTLSIATTREIGKPTIQSMGLQRREDRPILKAACDEKLQRCFLGKEFWCMDVSKSGEASSLMAMIPLLDEQQAVKAVMILEFFPQVYNKTRFMEQWRVVGEFTGLLIICVCLGGFLVVKGEKRRQQELEKAIQPLLQDIESLDGMVNAIQGVVWERPAAGGGFTYLSQSAEGYLGYDMERWGNENGFLLEVIHSEDRNRVQETWTQAATDSKRYQMEYRVVRADGSTAFVQEYGQAAKLMLNGLVLRGILLDITTQRENEASTQDTHKIMVEASRQAGMAEIATGVLHNVGNVLNSLNVGAKLLADRLKKSRMDKLCQATLLLKEHLPENPTFFTHDKRGQVLPGYLVDLSSYLRDEQNRLNATVSDMIERIEHIRDMIMLQQSHSSVRTLWEPLDLVTVMEEALRLEMDVNIAHQQVKIVRHFADLPPIYSARGLLLQILVNLLANACQAMGDKPVSERKMSLRIQPQGETHVRIVVEDTGCGIQPRHLTSIFTQGFTTKKDGHGFGLHHACLLAQDLGGSLKAESEGLGKGARFILEIPARKDSKTTPSLPANSVSASTYREPSHEPTPP</sequence>
<dbReference type="Gene3D" id="3.30.565.10">
    <property type="entry name" value="Histidine kinase-like ATPase, C-terminal domain"/>
    <property type="match status" value="1"/>
</dbReference>
<dbReference type="InterPro" id="IPR036890">
    <property type="entry name" value="HATPase_C_sf"/>
</dbReference>
<dbReference type="PANTHER" id="PTHR43304">
    <property type="entry name" value="PHYTOCHROME-LIKE PROTEIN CPH1"/>
    <property type="match status" value="1"/>
</dbReference>
<dbReference type="InterPro" id="IPR035965">
    <property type="entry name" value="PAS-like_dom_sf"/>
</dbReference>
<dbReference type="InterPro" id="IPR013655">
    <property type="entry name" value="PAS_fold_3"/>
</dbReference>
<dbReference type="InterPro" id="IPR003594">
    <property type="entry name" value="HATPase_dom"/>
</dbReference>
<dbReference type="Gene3D" id="3.30.450.20">
    <property type="entry name" value="PAS domain"/>
    <property type="match status" value="1"/>
</dbReference>
<evidence type="ECO:0000256" key="3">
    <source>
        <dbReference type="ARBA" id="ARBA00022553"/>
    </source>
</evidence>
<dbReference type="PROSITE" id="PS50112">
    <property type="entry name" value="PAS"/>
    <property type="match status" value="1"/>
</dbReference>
<dbReference type="Pfam" id="PF08447">
    <property type="entry name" value="PAS_3"/>
    <property type="match status" value="1"/>
</dbReference>
<dbReference type="GO" id="GO:0004673">
    <property type="term" value="F:protein histidine kinase activity"/>
    <property type="evidence" value="ECO:0007669"/>
    <property type="project" value="UniProtKB-EC"/>
</dbReference>
<dbReference type="Pfam" id="PF02518">
    <property type="entry name" value="HATPase_c"/>
    <property type="match status" value="1"/>
</dbReference>
<feature type="domain" description="PAS" evidence="9">
    <location>
        <begin position="250"/>
        <end position="323"/>
    </location>
</feature>
<comment type="catalytic activity">
    <reaction evidence="1">
        <text>ATP + protein L-histidine = ADP + protein N-phospho-L-histidine.</text>
        <dbReference type="EC" id="2.7.13.3"/>
    </reaction>
</comment>
<dbReference type="PROSITE" id="PS50109">
    <property type="entry name" value="HIS_KIN"/>
    <property type="match status" value="1"/>
</dbReference>
<feature type="compositionally biased region" description="Polar residues" evidence="6">
    <location>
        <begin position="660"/>
        <end position="675"/>
    </location>
</feature>
<keyword evidence="5" id="KW-0418">Kinase</keyword>
<gene>
    <name evidence="10" type="ORF">HNQ64_002267</name>
</gene>
<dbReference type="InterPro" id="IPR000014">
    <property type="entry name" value="PAS"/>
</dbReference>
<dbReference type="EC" id="2.7.13.3" evidence="2"/>
<accession>A0A7W7YKZ9</accession>
<dbReference type="SMART" id="SM00387">
    <property type="entry name" value="HATPase_c"/>
    <property type="match status" value="1"/>
</dbReference>
<evidence type="ECO:0000259" key="8">
    <source>
        <dbReference type="PROSITE" id="PS50109"/>
    </source>
</evidence>
<name>A0A7W7YKZ9_9BACT</name>
<dbReference type="SUPFAM" id="SSF55785">
    <property type="entry name" value="PYP-like sensor domain (PAS domain)"/>
    <property type="match status" value="1"/>
</dbReference>
<keyword evidence="3" id="KW-0597">Phosphoprotein</keyword>
<organism evidence="10 11">
    <name type="scientific">Prosthecobacter dejongeii</name>
    <dbReference type="NCBI Taxonomy" id="48465"/>
    <lineage>
        <taxon>Bacteria</taxon>
        <taxon>Pseudomonadati</taxon>
        <taxon>Verrucomicrobiota</taxon>
        <taxon>Verrucomicrobiia</taxon>
        <taxon>Verrucomicrobiales</taxon>
        <taxon>Verrucomicrobiaceae</taxon>
        <taxon>Prosthecobacter</taxon>
    </lineage>
</organism>
<feature type="transmembrane region" description="Helical" evidence="7">
    <location>
        <begin position="6"/>
        <end position="25"/>
    </location>
</feature>
<dbReference type="PANTHER" id="PTHR43304:SF1">
    <property type="entry name" value="PAC DOMAIN-CONTAINING PROTEIN"/>
    <property type="match status" value="1"/>
</dbReference>
<proteinExistence type="predicted"/>
<dbReference type="SUPFAM" id="SSF55874">
    <property type="entry name" value="ATPase domain of HSP90 chaperone/DNA topoisomerase II/histidine kinase"/>
    <property type="match status" value="1"/>
</dbReference>
<keyword evidence="7" id="KW-0472">Membrane</keyword>
<keyword evidence="7" id="KW-1133">Transmembrane helix</keyword>
<keyword evidence="7" id="KW-0812">Transmembrane</keyword>
<feature type="transmembrane region" description="Helical" evidence="7">
    <location>
        <begin position="210"/>
        <end position="230"/>
    </location>
</feature>
<evidence type="ECO:0000313" key="10">
    <source>
        <dbReference type="EMBL" id="MBB5038009.1"/>
    </source>
</evidence>
<keyword evidence="11" id="KW-1185">Reference proteome</keyword>
<comment type="caution">
    <text evidence="10">The sequence shown here is derived from an EMBL/GenBank/DDBJ whole genome shotgun (WGS) entry which is preliminary data.</text>
</comment>